<evidence type="ECO:0000259" key="7">
    <source>
        <dbReference type="Pfam" id="PF07687"/>
    </source>
</evidence>
<dbReference type="EMBL" id="LNYK01000016">
    <property type="protein sequence ID" value="KTD21106.1"/>
    <property type="molecule type" value="Genomic_DNA"/>
</dbReference>
<evidence type="ECO:0000256" key="6">
    <source>
        <dbReference type="PIRSR" id="PIRSR037238-1"/>
    </source>
</evidence>
<dbReference type="PIRSF" id="PIRSF037238">
    <property type="entry name" value="Carboxypeptidase_G2"/>
    <property type="match status" value="1"/>
</dbReference>
<dbReference type="PANTHER" id="PTHR43808:SF9">
    <property type="entry name" value="BLL0789 PROTEIN"/>
    <property type="match status" value="1"/>
</dbReference>
<keyword evidence="5" id="KW-0170">Cobalt</keyword>
<evidence type="ECO:0000256" key="2">
    <source>
        <dbReference type="ARBA" id="ARBA00022723"/>
    </source>
</evidence>
<dbReference type="PROSITE" id="PS00758">
    <property type="entry name" value="ARGE_DAPE_CPG2_1"/>
    <property type="match status" value="1"/>
</dbReference>
<dbReference type="STRING" id="45068.Llon_1204"/>
<dbReference type="CDD" id="cd03885">
    <property type="entry name" value="M20_CPDG2"/>
    <property type="match status" value="1"/>
</dbReference>
<gene>
    <name evidence="8" type="primary">cpg2</name>
    <name evidence="8" type="ORF">Llon_1204</name>
</gene>
<proteinExistence type="predicted"/>
<keyword evidence="8" id="KW-0121">Carboxypeptidase</keyword>
<dbReference type="AlphaFoldDB" id="A0A0W0VLS9"/>
<dbReference type="Pfam" id="PF01546">
    <property type="entry name" value="Peptidase_M20"/>
    <property type="match status" value="1"/>
</dbReference>
<evidence type="ECO:0000313" key="9">
    <source>
        <dbReference type="Proteomes" id="UP000054997"/>
    </source>
</evidence>
<keyword evidence="2" id="KW-0479">Metal-binding</keyword>
<dbReference type="NCBIfam" id="NF005602">
    <property type="entry name" value="PRK07338.1"/>
    <property type="match status" value="1"/>
</dbReference>
<accession>A0A0W0VLS9</accession>
<dbReference type="Gene3D" id="3.30.70.360">
    <property type="match status" value="1"/>
</dbReference>
<dbReference type="InterPro" id="IPR050072">
    <property type="entry name" value="Peptidase_M20A"/>
</dbReference>
<dbReference type="OrthoDB" id="9776600at2"/>
<dbReference type="InterPro" id="IPR036264">
    <property type="entry name" value="Bact_exopeptidase_dim_dom"/>
</dbReference>
<dbReference type="InterPro" id="IPR002933">
    <property type="entry name" value="Peptidase_M20"/>
</dbReference>
<dbReference type="SUPFAM" id="SSF55031">
    <property type="entry name" value="Bacterial exopeptidase dimerisation domain"/>
    <property type="match status" value="1"/>
</dbReference>
<dbReference type="PATRIC" id="fig|45068.5.peg.1299"/>
<keyword evidence="8" id="KW-0645">Protease</keyword>
<dbReference type="GO" id="GO:0046872">
    <property type="term" value="F:metal ion binding"/>
    <property type="evidence" value="ECO:0007669"/>
    <property type="project" value="UniProtKB-KW"/>
</dbReference>
<feature type="active site" description="Proton acceptor" evidence="6">
    <location>
        <position position="163"/>
    </location>
</feature>
<organism evidence="8 9">
    <name type="scientific">Legionella londiniensis</name>
    <dbReference type="NCBI Taxonomy" id="45068"/>
    <lineage>
        <taxon>Bacteria</taxon>
        <taxon>Pseudomonadati</taxon>
        <taxon>Pseudomonadota</taxon>
        <taxon>Gammaproteobacteria</taxon>
        <taxon>Legionellales</taxon>
        <taxon>Legionellaceae</taxon>
        <taxon>Legionella</taxon>
    </lineage>
</organism>
<name>A0A0W0VLS9_9GAMM</name>
<keyword evidence="9" id="KW-1185">Reference proteome</keyword>
<reference evidence="8 9" key="1">
    <citation type="submission" date="2015-11" db="EMBL/GenBank/DDBJ databases">
        <title>Genomic analysis of 38 Legionella species identifies large and diverse effector repertoires.</title>
        <authorList>
            <person name="Burstein D."/>
            <person name="Amaro F."/>
            <person name="Zusman T."/>
            <person name="Lifshitz Z."/>
            <person name="Cohen O."/>
            <person name="Gilbert J.A."/>
            <person name="Pupko T."/>
            <person name="Shuman H.A."/>
            <person name="Segal G."/>
        </authorList>
    </citation>
    <scope>NUCLEOTIDE SEQUENCE [LARGE SCALE GENOMIC DNA]</scope>
    <source>
        <strain evidence="8 9">ATCC 49505</strain>
    </source>
</reference>
<sequence length="411" mass="44659">MNKSSLESVRSIKANQQTMVRELHELCGINSGSANLKGLAKVSKLLQSLFRPLADEIHTRSFPPASTINMAGETILETTGDALYIRKRPELRRRILLCGHMDTVYDTHHPFQTMNYINDNCINGPGVADMKGGLLVMLHALNAFESSGHADTLGWDVMINADEEIGSPASGALWTELAYNYQAALVYEPAMTPEGMLAKNRKGNGKLTLIAKGKASHAGRAFAEGRNAICYLAEAITAVHALNGLKEGVTINVGKVAGGEALNIVPDQAVAKLDIRISQPDDEYWVRTQIDNIIKKLNKHDYSLSVHGSFDRPVKRVNAATERLFERIKQIGQELGIAIDWQDSGGCCDGNNLSKLGLPVIDTLGVRGGKIHSPEEYILLDSLPERAALSALLLIDLAQGGLEELKGTCEK</sequence>
<dbReference type="InterPro" id="IPR011650">
    <property type="entry name" value="Peptidase_M20_dimer"/>
</dbReference>
<keyword evidence="3" id="KW-0378">Hydrolase</keyword>
<protein>
    <submittedName>
        <fullName evidence="8">Carboxypeptidase G2</fullName>
    </submittedName>
</protein>
<dbReference type="SUPFAM" id="SSF53187">
    <property type="entry name" value="Zn-dependent exopeptidases"/>
    <property type="match status" value="1"/>
</dbReference>
<dbReference type="PANTHER" id="PTHR43808">
    <property type="entry name" value="ACETYLORNITHINE DEACETYLASE"/>
    <property type="match status" value="1"/>
</dbReference>
<keyword evidence="4" id="KW-0862">Zinc</keyword>
<evidence type="ECO:0000256" key="1">
    <source>
        <dbReference type="ARBA" id="ARBA00001947"/>
    </source>
</evidence>
<feature type="domain" description="Peptidase M20 dimerisation" evidence="7">
    <location>
        <begin position="201"/>
        <end position="300"/>
    </location>
</feature>
<dbReference type="RefSeq" id="WP_083503275.1">
    <property type="nucleotide sequence ID" value="NZ_CAAAHZ010000003.1"/>
</dbReference>
<dbReference type="Proteomes" id="UP000054997">
    <property type="component" value="Unassembled WGS sequence"/>
</dbReference>
<evidence type="ECO:0000313" key="8">
    <source>
        <dbReference type="EMBL" id="KTD21106.1"/>
    </source>
</evidence>
<comment type="caution">
    <text evidence="8">The sequence shown here is derived from an EMBL/GenBank/DDBJ whole genome shotgun (WGS) entry which is preliminary data.</text>
</comment>
<dbReference type="Gene3D" id="3.40.630.10">
    <property type="entry name" value="Zn peptidases"/>
    <property type="match status" value="1"/>
</dbReference>
<comment type="cofactor">
    <cofactor evidence="1">
        <name>Zn(2+)</name>
        <dbReference type="ChEBI" id="CHEBI:29105"/>
    </cofactor>
</comment>
<evidence type="ECO:0000256" key="4">
    <source>
        <dbReference type="ARBA" id="ARBA00022833"/>
    </source>
</evidence>
<dbReference type="GO" id="GO:0004180">
    <property type="term" value="F:carboxypeptidase activity"/>
    <property type="evidence" value="ECO:0007669"/>
    <property type="project" value="UniProtKB-KW"/>
</dbReference>
<dbReference type="InterPro" id="IPR017150">
    <property type="entry name" value="Pept_M20_glutamate_carboxypep"/>
</dbReference>
<dbReference type="InterPro" id="IPR001261">
    <property type="entry name" value="ArgE/DapE_CS"/>
</dbReference>
<evidence type="ECO:0000256" key="3">
    <source>
        <dbReference type="ARBA" id="ARBA00022801"/>
    </source>
</evidence>
<evidence type="ECO:0000256" key="5">
    <source>
        <dbReference type="ARBA" id="ARBA00023285"/>
    </source>
</evidence>
<dbReference type="Pfam" id="PF07687">
    <property type="entry name" value="M20_dimer"/>
    <property type="match status" value="1"/>
</dbReference>
<feature type="active site" evidence="6">
    <location>
        <position position="102"/>
    </location>
</feature>